<dbReference type="AlphaFoldDB" id="A0A9Q0FM64"/>
<organism evidence="2 3">
    <name type="scientific">Turnera subulata</name>
    <dbReference type="NCBI Taxonomy" id="218843"/>
    <lineage>
        <taxon>Eukaryota</taxon>
        <taxon>Viridiplantae</taxon>
        <taxon>Streptophyta</taxon>
        <taxon>Embryophyta</taxon>
        <taxon>Tracheophyta</taxon>
        <taxon>Spermatophyta</taxon>
        <taxon>Magnoliopsida</taxon>
        <taxon>eudicotyledons</taxon>
        <taxon>Gunneridae</taxon>
        <taxon>Pentapetalae</taxon>
        <taxon>rosids</taxon>
        <taxon>fabids</taxon>
        <taxon>Malpighiales</taxon>
        <taxon>Passifloraceae</taxon>
        <taxon>Turnera</taxon>
    </lineage>
</organism>
<comment type="caution">
    <text evidence="2">The sequence shown here is derived from an EMBL/GenBank/DDBJ whole genome shotgun (WGS) entry which is preliminary data.</text>
</comment>
<evidence type="ECO:0000256" key="1">
    <source>
        <dbReference type="SAM" id="MobiDB-lite"/>
    </source>
</evidence>
<accession>A0A9Q0FM64</accession>
<feature type="compositionally biased region" description="Gly residues" evidence="1">
    <location>
        <begin position="81"/>
        <end position="95"/>
    </location>
</feature>
<sequence length="184" mass="18566">MGGCCCCSSKAAALDAAPTYYYYPRASDEHVPLSTRGGGGVAVSPAALLVDTNLDTSVPDAYRPPPIPMPFDVVRPETPRRGGGGGQEIRGGKNGAGAAPAADVVNSGSVEGTGGDAAAAAGAREKCGDVKGSDCEVEIDSEFGLGEDLELKKPVEAFVPLEEEDSCPICLEGNPFLPGIAPVG</sequence>
<evidence type="ECO:0000313" key="2">
    <source>
        <dbReference type="EMBL" id="KAJ4832987.1"/>
    </source>
</evidence>
<feature type="region of interest" description="Disordered" evidence="1">
    <location>
        <begin position="60"/>
        <end position="102"/>
    </location>
</feature>
<keyword evidence="3" id="KW-1185">Reference proteome</keyword>
<reference evidence="2" key="2">
    <citation type="journal article" date="2023" name="Plants (Basel)">
        <title>Annotation of the Turnera subulata (Passifloraceae) Draft Genome Reveals the S-Locus Evolved after the Divergence of Turneroideae from Passifloroideae in a Stepwise Manner.</title>
        <authorList>
            <person name="Henning P.M."/>
            <person name="Roalson E.H."/>
            <person name="Mir W."/>
            <person name="McCubbin A.G."/>
            <person name="Shore J.S."/>
        </authorList>
    </citation>
    <scope>NUCLEOTIDE SEQUENCE</scope>
    <source>
        <strain evidence="2">F60SS</strain>
    </source>
</reference>
<gene>
    <name evidence="2" type="ORF">Tsubulata_021063</name>
</gene>
<dbReference type="EMBL" id="JAKUCV010005030">
    <property type="protein sequence ID" value="KAJ4832987.1"/>
    <property type="molecule type" value="Genomic_DNA"/>
</dbReference>
<evidence type="ECO:0000313" key="3">
    <source>
        <dbReference type="Proteomes" id="UP001141552"/>
    </source>
</evidence>
<dbReference type="OrthoDB" id="8062037at2759"/>
<protein>
    <submittedName>
        <fullName evidence="2">Uncharacterized protein</fullName>
    </submittedName>
</protein>
<reference evidence="2" key="1">
    <citation type="submission" date="2022-02" db="EMBL/GenBank/DDBJ databases">
        <authorList>
            <person name="Henning P.M."/>
            <person name="McCubbin A.G."/>
            <person name="Shore J.S."/>
        </authorList>
    </citation>
    <scope>NUCLEOTIDE SEQUENCE</scope>
    <source>
        <strain evidence="2">F60SS</strain>
        <tissue evidence="2">Leaves</tissue>
    </source>
</reference>
<name>A0A9Q0FM64_9ROSI</name>
<proteinExistence type="predicted"/>
<dbReference type="Proteomes" id="UP001141552">
    <property type="component" value="Unassembled WGS sequence"/>
</dbReference>